<reference evidence="7" key="2">
    <citation type="submission" date="2023-05" db="EMBL/GenBank/DDBJ databases">
        <authorList>
            <person name="Fouks B."/>
        </authorList>
    </citation>
    <scope>NUCLEOTIDE SEQUENCE</scope>
    <source>
        <strain evidence="7">Stay&amp;Tobe</strain>
        <tissue evidence="7">Testes</tissue>
    </source>
</reference>
<feature type="region of interest" description="Disordered" evidence="5">
    <location>
        <begin position="137"/>
        <end position="321"/>
    </location>
</feature>
<keyword evidence="4" id="KW-0539">Nucleus</keyword>
<evidence type="ECO:0000259" key="6">
    <source>
        <dbReference type="SMART" id="SM00648"/>
    </source>
</evidence>
<feature type="region of interest" description="Disordered" evidence="5">
    <location>
        <begin position="580"/>
        <end position="640"/>
    </location>
</feature>
<dbReference type="GO" id="GO:0003723">
    <property type="term" value="F:RNA binding"/>
    <property type="evidence" value="ECO:0007669"/>
    <property type="project" value="InterPro"/>
</dbReference>
<dbReference type="PANTHER" id="PTHR23340:SF0">
    <property type="entry name" value="SURP AND G-PATCH DOMAIN-CONTAINING PROTEIN 1 ISOFORM X1"/>
    <property type="match status" value="1"/>
</dbReference>
<dbReference type="InterPro" id="IPR000061">
    <property type="entry name" value="Surp"/>
</dbReference>
<evidence type="ECO:0000313" key="8">
    <source>
        <dbReference type="Proteomes" id="UP001233999"/>
    </source>
</evidence>
<organism evidence="7 8">
    <name type="scientific">Diploptera punctata</name>
    <name type="common">Pacific beetle cockroach</name>
    <dbReference type="NCBI Taxonomy" id="6984"/>
    <lineage>
        <taxon>Eukaryota</taxon>
        <taxon>Metazoa</taxon>
        <taxon>Ecdysozoa</taxon>
        <taxon>Arthropoda</taxon>
        <taxon>Hexapoda</taxon>
        <taxon>Insecta</taxon>
        <taxon>Pterygota</taxon>
        <taxon>Neoptera</taxon>
        <taxon>Polyneoptera</taxon>
        <taxon>Dictyoptera</taxon>
        <taxon>Blattodea</taxon>
        <taxon>Blaberoidea</taxon>
        <taxon>Blaberidae</taxon>
        <taxon>Diplopterinae</taxon>
        <taxon>Diploptera</taxon>
    </lineage>
</organism>
<evidence type="ECO:0000256" key="4">
    <source>
        <dbReference type="ARBA" id="ARBA00023242"/>
    </source>
</evidence>
<evidence type="ECO:0000256" key="1">
    <source>
        <dbReference type="ARBA" id="ARBA00004123"/>
    </source>
</evidence>
<evidence type="ECO:0000256" key="2">
    <source>
        <dbReference type="ARBA" id="ARBA00022664"/>
    </source>
</evidence>
<feature type="compositionally biased region" description="Low complexity" evidence="5">
    <location>
        <begin position="156"/>
        <end position="177"/>
    </location>
</feature>
<feature type="compositionally biased region" description="Low complexity" evidence="5">
    <location>
        <begin position="277"/>
        <end position="288"/>
    </location>
</feature>
<proteinExistence type="predicted"/>
<feature type="compositionally biased region" description="Polar residues" evidence="5">
    <location>
        <begin position="62"/>
        <end position="81"/>
    </location>
</feature>
<dbReference type="Gene3D" id="1.10.10.790">
    <property type="entry name" value="Surp module"/>
    <property type="match status" value="1"/>
</dbReference>
<dbReference type="GO" id="GO:0006397">
    <property type="term" value="P:mRNA processing"/>
    <property type="evidence" value="ECO:0007669"/>
    <property type="project" value="UniProtKB-KW"/>
</dbReference>
<evidence type="ECO:0000313" key="7">
    <source>
        <dbReference type="EMBL" id="KAJ9599257.1"/>
    </source>
</evidence>
<gene>
    <name evidence="7" type="ORF">L9F63_010259</name>
</gene>
<evidence type="ECO:0000256" key="5">
    <source>
        <dbReference type="SAM" id="MobiDB-lite"/>
    </source>
</evidence>
<feature type="domain" description="SURP motif" evidence="6">
    <location>
        <begin position="487"/>
        <end position="541"/>
    </location>
</feature>
<name>A0AAD8AHR5_DIPPU</name>
<dbReference type="Pfam" id="PF01805">
    <property type="entry name" value="Surp"/>
    <property type="match status" value="1"/>
</dbReference>
<dbReference type="InterPro" id="IPR035967">
    <property type="entry name" value="SWAP/Surp_sf"/>
</dbReference>
<reference evidence="7" key="1">
    <citation type="journal article" date="2023" name="IScience">
        <title>Live-bearing cockroach genome reveals convergent evolutionary mechanisms linked to viviparity in insects and beyond.</title>
        <authorList>
            <person name="Fouks B."/>
            <person name="Harrison M.C."/>
            <person name="Mikhailova A.A."/>
            <person name="Marchal E."/>
            <person name="English S."/>
            <person name="Carruthers M."/>
            <person name="Jennings E.C."/>
            <person name="Chiamaka E.L."/>
            <person name="Frigard R.A."/>
            <person name="Pippel M."/>
            <person name="Attardo G.M."/>
            <person name="Benoit J.B."/>
            <person name="Bornberg-Bauer E."/>
            <person name="Tobe S.S."/>
        </authorList>
    </citation>
    <scope>NUCLEOTIDE SEQUENCE</scope>
    <source>
        <strain evidence="7">Stay&amp;Tobe</strain>
    </source>
</reference>
<keyword evidence="8" id="KW-1185">Reference proteome</keyword>
<dbReference type="SMART" id="SM00648">
    <property type="entry name" value="SWAP"/>
    <property type="match status" value="1"/>
</dbReference>
<evidence type="ECO:0000256" key="3">
    <source>
        <dbReference type="ARBA" id="ARBA00023187"/>
    </source>
</evidence>
<feature type="compositionally biased region" description="Basic and acidic residues" evidence="5">
    <location>
        <begin position="580"/>
        <end position="608"/>
    </location>
</feature>
<feature type="region of interest" description="Disordered" evidence="5">
    <location>
        <begin position="43"/>
        <end position="121"/>
    </location>
</feature>
<feature type="region of interest" description="Disordered" evidence="5">
    <location>
        <begin position="1"/>
        <end position="29"/>
    </location>
</feature>
<feature type="compositionally biased region" description="Basic and acidic residues" evidence="5">
    <location>
        <begin position="137"/>
        <end position="146"/>
    </location>
</feature>
<protein>
    <recommendedName>
        <fullName evidence="6">SURP motif domain-containing protein</fullName>
    </recommendedName>
</protein>
<dbReference type="GO" id="GO:0005654">
    <property type="term" value="C:nucleoplasm"/>
    <property type="evidence" value="ECO:0007669"/>
    <property type="project" value="TreeGrafter"/>
</dbReference>
<dbReference type="AlphaFoldDB" id="A0AAD8AHR5"/>
<dbReference type="Proteomes" id="UP001233999">
    <property type="component" value="Unassembled WGS sequence"/>
</dbReference>
<dbReference type="PANTHER" id="PTHR23340">
    <property type="entry name" value="ARGININE/SERINE RICH SPLICING FACTOR SF4/14"/>
    <property type="match status" value="1"/>
</dbReference>
<feature type="compositionally biased region" description="Basic and acidic residues" evidence="5">
    <location>
        <begin position="43"/>
        <end position="56"/>
    </location>
</feature>
<feature type="compositionally biased region" description="Basic and acidic residues" evidence="5">
    <location>
        <begin position="192"/>
        <end position="232"/>
    </location>
</feature>
<dbReference type="SUPFAM" id="SSF109905">
    <property type="entry name" value="Surp module (SWAP domain)"/>
    <property type="match status" value="1"/>
</dbReference>
<accession>A0AAD8AHR5</accession>
<keyword evidence="3" id="KW-0508">mRNA splicing</keyword>
<dbReference type="EMBL" id="JASPKZ010000825">
    <property type="protein sequence ID" value="KAJ9599257.1"/>
    <property type="molecule type" value="Genomic_DNA"/>
</dbReference>
<comment type="caution">
    <text evidence="7">The sequence shown here is derived from an EMBL/GenBank/DDBJ whole genome shotgun (WGS) entry which is preliminary data.</text>
</comment>
<dbReference type="GO" id="GO:0008380">
    <property type="term" value="P:RNA splicing"/>
    <property type="evidence" value="ECO:0007669"/>
    <property type="project" value="UniProtKB-KW"/>
</dbReference>
<feature type="compositionally biased region" description="Polar residues" evidence="5">
    <location>
        <begin position="108"/>
        <end position="121"/>
    </location>
</feature>
<dbReference type="InterPro" id="IPR040169">
    <property type="entry name" value="SUGP1/2"/>
</dbReference>
<feature type="compositionally biased region" description="Basic and acidic residues" evidence="5">
    <location>
        <begin position="93"/>
        <end position="106"/>
    </location>
</feature>
<comment type="subcellular location">
    <subcellularLocation>
        <location evidence="1">Nucleus</location>
    </subcellularLocation>
</comment>
<sequence length="796" mass="87857">MAYRGIRGSDPFASKTTRNERFAQMSKQEQLIEQKKREIQLKLEDQKKKETEEALKKLQGAASGSTRSGVGSKSNFQSGQHKGSRRTFWKSNQDQRWKRESSHAEDTTVPNKSFGSMNIFSNDGSFLDQFKKLSGVKEAKPKKDDETAVINNPNDTKSSTSSSTAAESATLTSTNSAQKSESDDDWGTWDGSSEKTGERDRSEQSGEEIKSEELNDGERKDDGDGIKEDLQNSERLGTSHWFHQDSSGSGAWQQGQEDTGMSWGSQDSPPPTSKTNRPSSPYSPSRISPDTKDNIQNSETSNPPPQYPLPNVPPPSAIPVLISSSPQQHFIPYTAPPPLHSIPPPSPLQPHSIPPPRPMQPHTIPTPPAHVPTLSVQPQPAPIIASIQQLPPQAPLPPAATLQNLHPASPTIPSHIIQHPPPLLQRPPSYPGLGSSIPAPACPPPPPMAVHGIAAGICAATGIGENGVTGGQTDRRPSDKTVDPAADEARNHLARTVAQCGDDIEQIIVIRNPDDPNLWFLNDKECNAYKEYRELVEKYRLELNPIRDEESEKDSNEYVKRELNEYGSQGDTKVEMIDEKSADNRSGRQDQEDDNSRQSEASSKRSGDDSDEGQASAVRRRKRRSRWAPENDKVTVVPSPTVAPVGGNGVSVGIPAMGVIQQPPVAAGIGTGGGPMLTKVTRTDPALIQYAMQAFGTKNLSEEDWKKAEDHYKINLLYQDMLRKRQELERLQKAGKFKYEYDSDEETDGGTWEHRLRLQEMEATQRWAEELTKKAEGKHHIGDFLPPDELERFLEK</sequence>
<feature type="compositionally biased region" description="Polar residues" evidence="5">
    <location>
        <begin position="244"/>
        <end position="267"/>
    </location>
</feature>
<feature type="compositionally biased region" description="Pro residues" evidence="5">
    <location>
        <begin position="302"/>
        <end position="317"/>
    </location>
</feature>
<keyword evidence="2" id="KW-0507">mRNA processing</keyword>
<feature type="non-terminal residue" evidence="7">
    <location>
        <position position="1"/>
    </location>
</feature>